<dbReference type="EMBL" id="QJKJ01013764">
    <property type="protein sequence ID" value="RDX65720.1"/>
    <property type="molecule type" value="Genomic_DNA"/>
</dbReference>
<name>A0A371EI41_MUCPR</name>
<reference evidence="1" key="1">
    <citation type="submission" date="2018-05" db="EMBL/GenBank/DDBJ databases">
        <title>Draft genome of Mucuna pruriens seed.</title>
        <authorList>
            <person name="Nnadi N.E."/>
            <person name="Vos R."/>
            <person name="Hasami M.H."/>
            <person name="Devisetty U.K."/>
            <person name="Aguiy J.C."/>
        </authorList>
    </citation>
    <scope>NUCLEOTIDE SEQUENCE [LARGE SCALE GENOMIC DNA]</scope>
    <source>
        <strain evidence="1">JCA_2017</strain>
    </source>
</reference>
<evidence type="ECO:0000313" key="2">
    <source>
        <dbReference type="Proteomes" id="UP000257109"/>
    </source>
</evidence>
<dbReference type="OrthoDB" id="1305902at2759"/>
<accession>A0A371EI41</accession>
<proteinExistence type="predicted"/>
<dbReference type="Proteomes" id="UP000257109">
    <property type="component" value="Unassembled WGS sequence"/>
</dbReference>
<keyword evidence="2" id="KW-1185">Reference proteome</keyword>
<gene>
    <name evidence="1" type="ORF">CR513_55598</name>
</gene>
<dbReference type="AlphaFoldDB" id="A0A371EI41"/>
<evidence type="ECO:0000313" key="1">
    <source>
        <dbReference type="EMBL" id="RDX65720.1"/>
    </source>
</evidence>
<feature type="non-terminal residue" evidence="1">
    <location>
        <position position="113"/>
    </location>
</feature>
<protein>
    <submittedName>
        <fullName evidence="1">Uncharacterized protein</fullName>
    </submittedName>
</protein>
<organism evidence="1 2">
    <name type="scientific">Mucuna pruriens</name>
    <name type="common">Velvet bean</name>
    <name type="synonym">Dolichos pruriens</name>
    <dbReference type="NCBI Taxonomy" id="157652"/>
    <lineage>
        <taxon>Eukaryota</taxon>
        <taxon>Viridiplantae</taxon>
        <taxon>Streptophyta</taxon>
        <taxon>Embryophyta</taxon>
        <taxon>Tracheophyta</taxon>
        <taxon>Spermatophyta</taxon>
        <taxon>Magnoliopsida</taxon>
        <taxon>eudicotyledons</taxon>
        <taxon>Gunneridae</taxon>
        <taxon>Pentapetalae</taxon>
        <taxon>rosids</taxon>
        <taxon>fabids</taxon>
        <taxon>Fabales</taxon>
        <taxon>Fabaceae</taxon>
        <taxon>Papilionoideae</taxon>
        <taxon>50 kb inversion clade</taxon>
        <taxon>NPAAA clade</taxon>
        <taxon>indigoferoid/millettioid clade</taxon>
        <taxon>Phaseoleae</taxon>
        <taxon>Mucuna</taxon>
    </lineage>
</organism>
<sequence>MMDVLPVVVHPIPVAKASPVVRTQVRNIYLLPKFHGLTTGHVQHVGRHGADVLQKVLPSVQVCDHPEGGLLMIDRNMVDVASGGALMDKTPATARHLISNMASNMQQFKTMAE</sequence>
<comment type="caution">
    <text evidence="1">The sequence shown here is derived from an EMBL/GenBank/DDBJ whole genome shotgun (WGS) entry which is preliminary data.</text>
</comment>